<keyword evidence="5 6" id="KW-0472">Membrane</keyword>
<keyword evidence="9" id="KW-1185">Reference proteome</keyword>
<feature type="domain" description="RDD" evidence="7">
    <location>
        <begin position="38"/>
        <end position="157"/>
    </location>
</feature>
<comment type="subcellular location">
    <subcellularLocation>
        <location evidence="1">Cell membrane</location>
        <topology evidence="1">Multi-pass membrane protein</topology>
    </subcellularLocation>
</comment>
<evidence type="ECO:0000256" key="6">
    <source>
        <dbReference type="SAM" id="Phobius"/>
    </source>
</evidence>
<evidence type="ECO:0000256" key="3">
    <source>
        <dbReference type="ARBA" id="ARBA00022692"/>
    </source>
</evidence>
<organism evidence="8 9">
    <name type="scientific">Candidatus Phaeomarinibacter ectocarpi</name>
    <dbReference type="NCBI Taxonomy" id="1458461"/>
    <lineage>
        <taxon>Bacteria</taxon>
        <taxon>Pseudomonadati</taxon>
        <taxon>Pseudomonadota</taxon>
        <taxon>Alphaproteobacteria</taxon>
        <taxon>Hyphomicrobiales</taxon>
        <taxon>Parvibaculaceae</taxon>
        <taxon>Candidatus Phaeomarinibacter</taxon>
    </lineage>
</organism>
<reference evidence="8 9" key="1">
    <citation type="journal article" date="2014" name="Front. Genet.">
        <title>Genome and metabolic network of "Candidatus Phaeomarinobacter ectocarpi" Ec32, a new candidate genus of Alphaproteobacteria frequently associated with brown algae.</title>
        <authorList>
            <person name="Dittami S.M."/>
            <person name="Barbeyron T."/>
            <person name="Boyen C."/>
            <person name="Cambefort J."/>
            <person name="Collet G."/>
            <person name="Delage L."/>
            <person name="Gobet A."/>
            <person name="Groisillier A."/>
            <person name="Leblanc C."/>
            <person name="Michel G."/>
            <person name="Scornet D."/>
            <person name="Siegel A."/>
            <person name="Tapia J.E."/>
            <person name="Tonon T."/>
        </authorList>
    </citation>
    <scope>NUCLEOTIDE SEQUENCE [LARGE SCALE GENOMIC DNA]</scope>
    <source>
        <strain evidence="8 9">Ec32</strain>
    </source>
</reference>
<dbReference type="HOGENOM" id="CLU_116272_1_0_5"/>
<evidence type="ECO:0000256" key="4">
    <source>
        <dbReference type="ARBA" id="ARBA00022989"/>
    </source>
</evidence>
<name>X5MNL1_9HYPH</name>
<evidence type="ECO:0000313" key="8">
    <source>
        <dbReference type="EMBL" id="CDO61375.1"/>
    </source>
</evidence>
<gene>
    <name evidence="8" type="ORF">BN1012_Phect3163</name>
</gene>
<evidence type="ECO:0000256" key="2">
    <source>
        <dbReference type="ARBA" id="ARBA00022475"/>
    </source>
</evidence>
<evidence type="ECO:0000313" key="9">
    <source>
        <dbReference type="Proteomes" id="UP000032160"/>
    </source>
</evidence>
<keyword evidence="4 6" id="KW-1133">Transmembrane helix</keyword>
<protein>
    <recommendedName>
        <fullName evidence="7">RDD domain-containing protein</fullName>
    </recommendedName>
</protein>
<feature type="transmembrane region" description="Helical" evidence="6">
    <location>
        <begin position="47"/>
        <end position="76"/>
    </location>
</feature>
<sequence>MTTVDRAGPVHWRDASGADAIHIDADRYPELFDGILKKRFMAFVIDWLLLAVATVFLTLVFVVLGLLTFGLAWAALPFVTPLMWLAYFTFSIGSPSSATPGMRFMGIEVRTWDGARPEYLQGALQTLVFYLSWSTTIILFLFPFFNKRRRCLHDYLIGTVVINSPSSIPPDAQVISH</sequence>
<accession>X5MNL1</accession>
<proteinExistence type="predicted"/>
<dbReference type="OrthoDB" id="7270324at2"/>
<dbReference type="RefSeq" id="WP_052534825.1">
    <property type="nucleotide sequence ID" value="NZ_HG966617.1"/>
</dbReference>
<dbReference type="GO" id="GO:0005886">
    <property type="term" value="C:plasma membrane"/>
    <property type="evidence" value="ECO:0007669"/>
    <property type="project" value="UniProtKB-SubCell"/>
</dbReference>
<dbReference type="InterPro" id="IPR010432">
    <property type="entry name" value="RDD"/>
</dbReference>
<dbReference type="EMBL" id="HG966617">
    <property type="protein sequence ID" value="CDO61375.1"/>
    <property type="molecule type" value="Genomic_DNA"/>
</dbReference>
<feature type="transmembrane region" description="Helical" evidence="6">
    <location>
        <begin position="127"/>
        <end position="145"/>
    </location>
</feature>
<dbReference type="AlphaFoldDB" id="X5MNL1"/>
<dbReference type="Proteomes" id="UP000032160">
    <property type="component" value="Chromosome I"/>
</dbReference>
<keyword evidence="2" id="KW-1003">Cell membrane</keyword>
<dbReference type="Pfam" id="PF06271">
    <property type="entry name" value="RDD"/>
    <property type="match status" value="1"/>
</dbReference>
<dbReference type="STRING" id="1458461.BN1012_Phect3163"/>
<dbReference type="KEGG" id="pect:BN1012_Phect3163"/>
<evidence type="ECO:0000259" key="7">
    <source>
        <dbReference type="Pfam" id="PF06271"/>
    </source>
</evidence>
<keyword evidence="3 6" id="KW-0812">Transmembrane</keyword>
<dbReference type="InterPro" id="IPR051791">
    <property type="entry name" value="Pra-immunoreactive"/>
</dbReference>
<evidence type="ECO:0000256" key="5">
    <source>
        <dbReference type="ARBA" id="ARBA00023136"/>
    </source>
</evidence>
<dbReference type="PANTHER" id="PTHR36115">
    <property type="entry name" value="PROLINE-RICH ANTIGEN HOMOLOG-RELATED"/>
    <property type="match status" value="1"/>
</dbReference>
<evidence type="ECO:0000256" key="1">
    <source>
        <dbReference type="ARBA" id="ARBA00004651"/>
    </source>
</evidence>